<dbReference type="InterPro" id="IPR031325">
    <property type="entry name" value="RHS_repeat"/>
</dbReference>
<dbReference type="Pfam" id="PF05593">
    <property type="entry name" value="RHS_repeat"/>
    <property type="match status" value="3"/>
</dbReference>
<dbReference type="InterPro" id="IPR050708">
    <property type="entry name" value="T6SS_VgrG/RHS"/>
</dbReference>
<dbReference type="eggNOG" id="COG3209">
    <property type="taxonomic scope" value="Bacteria"/>
</dbReference>
<dbReference type="PANTHER" id="PTHR32305:SF15">
    <property type="entry name" value="PROTEIN RHSA-RELATED"/>
    <property type="match status" value="1"/>
</dbReference>
<proteinExistence type="predicted"/>
<evidence type="ECO:0000259" key="2">
    <source>
        <dbReference type="Pfam" id="PF20148"/>
    </source>
</evidence>
<keyword evidence="5" id="KW-1185">Reference proteome</keyword>
<dbReference type="PRINTS" id="PR00394">
    <property type="entry name" value="RHSPROTEIN"/>
</dbReference>
<dbReference type="PATRIC" id="fig|84531.8.peg.1574"/>
<dbReference type="STRING" id="84531.LA76x_1546"/>
<dbReference type="Gene3D" id="2.180.10.10">
    <property type="entry name" value="RHS repeat-associated core"/>
    <property type="match status" value="2"/>
</dbReference>
<dbReference type="NCBIfam" id="TIGR01643">
    <property type="entry name" value="YD_repeat_2x"/>
    <property type="match status" value="3"/>
</dbReference>
<dbReference type="Proteomes" id="UP000060787">
    <property type="component" value="Chromosome"/>
</dbReference>
<feature type="domain" description="DUF6531" evidence="2">
    <location>
        <begin position="48"/>
        <end position="115"/>
    </location>
</feature>
<reference evidence="4 5" key="1">
    <citation type="journal article" date="2015" name="BMC Genomics">
        <title>Comparative genomics and metabolic profiling of the genus Lysobacter.</title>
        <authorList>
            <person name="de Bruijn I."/>
            <person name="Cheng X."/>
            <person name="de Jager V."/>
            <person name="Exposito R.G."/>
            <person name="Watrous J."/>
            <person name="Patel N."/>
            <person name="Postma J."/>
            <person name="Dorrestein P.C."/>
            <person name="Kobayashi D."/>
            <person name="Raaijmakers J.M."/>
        </authorList>
    </citation>
    <scope>NUCLEOTIDE SEQUENCE [LARGE SCALE GENOMIC DNA]</scope>
    <source>
        <strain evidence="4 5">76</strain>
    </source>
</reference>
<dbReference type="EMBL" id="CP011129">
    <property type="protein sequence ID" value="ALN79702.1"/>
    <property type="molecule type" value="Genomic_DNA"/>
</dbReference>
<dbReference type="InterPro" id="IPR045351">
    <property type="entry name" value="DUF6531"/>
</dbReference>
<dbReference type="KEGG" id="lab:LA76x_1546"/>
<feature type="domain" description="Teneurin-like YD-shell" evidence="3">
    <location>
        <begin position="970"/>
        <end position="1181"/>
    </location>
</feature>
<dbReference type="NCBIfam" id="TIGR03696">
    <property type="entry name" value="Rhs_assc_core"/>
    <property type="match status" value="1"/>
</dbReference>
<sequence length="1410" mass="154404">MDWFKCPELFHGTWANPNVDKWPYACANNSRGEIYWKSNQHDSCCKDGNPVVAATGNKEHLEGDFDWEGQAFTRAYNSIGDFELNSGLTDHWAHSYSSRLIMYNGLPNTWLRSDGYYEFVGKVTDTSYHSDNRPGVIMIREPDAIAMEKGRWRLSTSSSLEWFDDSGRLSAYENGGRLYRLDYCSQVDVQAGLCPAVGKLLRVRSPSGRELNFQYVAAMAARLDDDGLRIARIGNAGAWLVEYAYDTAGRLTHASKGGAGAGEGVQYLYGESDRVCRNAAGQAIAGCNPVLWSSKLTGIIDEAGQRYATYSYDEFGRTTISDHALGAGKVTHTYNSSGSVMVTLPTGSTKTYDFNSDPFRQPTRIALAATDGSNAGTATAQYLNNRIWWRQNERGYRTDYEHDSFQEISRIEGRTSGQGVTPVTRKIQTDWNPGYTKPTERRTLDSTNVLVAKSKWTHNDRGQVVTSTQVDPVTNAERTTTTTYCEAADVAAGGNCPVLGAVKAVDGPRTDVADVSSYSYYASDDPACAASPATCAYRKGDLWKITDALGHATEFLRYDVAGRALSSKDANGVVTDLEYTPRGWLAARKVRGTNNGSEADDAITRMEYDLTGQIKKVIQPDGMFVRYEYDAAHRLTDIYDNAGNRIHYTLDNAGNRTKEDTNDSNGALMRTLSRVYNQLGQLKTAKTAEGHPTGFSYDANGNGDVTTDALGRKTDNDYDPLNRLAKTLQDVGGINAKIEYKYDALDRLTQVTDPKGLNTTYGYNGLGDQIQLSSPDTGVTNFSYNAAGQVATKQDANDANPHTYTYDALGRTKTVSYGSGSADVEYDYDTVNSACTVGETFAVGRVTAMRTEGTELKYCYDRFGRIVRKVQSIDSQSLTVRYAYTMAGQLQAMTYPDGAAADYVRDNQGRITEVGVTPAGGVRSVLLNNASYKPFGPVAGWTYGNGRSLARTYDQDYRPKSIFDAASGGLSLSYGYNEVGELTQLKDGLQSAALAQYDYDPLGRLKITRDGPTGTPLETYGYDATGNRINLLHAGITTDYSYPSTSHRLSNVGGVGRSFDAVGNTTSIGGTAKEFVYNANDRMSQVKQAGVVKASYRYNAKGERVSRADNATGAITGYTLYDEAGHWLGDYDANGATKQQAIWLGDAPVGLVVGAGVAQTLRYVQPDHLGTPRAVIDPSRNLAVWTWDAKGEAFGNNPPNQDPDQDGTAFVFDMRFPGQRFDAASGLNYNYFRDYEPSNGRYVQSDPLGLRVGVSTYSYAQGAPLESIDPNGMAHLTGFTNYSRELQAMLALAEAREKIKNCKMGACYAGLEPYYMTEEDRDYIMKNLNSMMVKYDPNLWACGNSPQQQDEYVTIGPLTFSGKCCLAATLAHEANHLGRNWGGGRGGDERSEYIEDKCFGCKPTYGSARH</sequence>
<dbReference type="Pfam" id="PF20148">
    <property type="entry name" value="DUF6531"/>
    <property type="match status" value="1"/>
</dbReference>
<evidence type="ECO:0000259" key="3">
    <source>
        <dbReference type="Pfam" id="PF25023"/>
    </source>
</evidence>
<gene>
    <name evidence="4" type="ORF">LA76x_1546</name>
</gene>
<evidence type="ECO:0000313" key="5">
    <source>
        <dbReference type="Proteomes" id="UP000060787"/>
    </source>
</evidence>
<dbReference type="InterPro" id="IPR022385">
    <property type="entry name" value="Rhs_assc_core"/>
</dbReference>
<dbReference type="InterPro" id="IPR006530">
    <property type="entry name" value="YD"/>
</dbReference>
<evidence type="ECO:0000256" key="1">
    <source>
        <dbReference type="ARBA" id="ARBA00022737"/>
    </source>
</evidence>
<dbReference type="InterPro" id="IPR056823">
    <property type="entry name" value="TEN-like_YD-shell"/>
</dbReference>
<evidence type="ECO:0000313" key="4">
    <source>
        <dbReference type="EMBL" id="ALN79702.1"/>
    </source>
</evidence>
<organism evidence="4 5">
    <name type="scientific">Lysobacter antibioticus</name>
    <dbReference type="NCBI Taxonomy" id="84531"/>
    <lineage>
        <taxon>Bacteria</taxon>
        <taxon>Pseudomonadati</taxon>
        <taxon>Pseudomonadota</taxon>
        <taxon>Gammaproteobacteria</taxon>
        <taxon>Lysobacterales</taxon>
        <taxon>Lysobacteraceae</taxon>
        <taxon>Lysobacter</taxon>
    </lineage>
</organism>
<protein>
    <submittedName>
        <fullName evidence="4">RHS repeat-associated core domain protein</fullName>
    </submittedName>
</protein>
<accession>A0A0S2F838</accession>
<dbReference type="PANTHER" id="PTHR32305">
    <property type="match status" value="1"/>
</dbReference>
<keyword evidence="1" id="KW-0677">Repeat</keyword>
<dbReference type="Pfam" id="PF25023">
    <property type="entry name" value="TEN_YD-shell"/>
    <property type="match status" value="1"/>
</dbReference>
<name>A0A0S2F838_LYSAN</name>